<evidence type="ECO:0000256" key="16">
    <source>
        <dbReference type="PROSITE-ProRule" id="PRU00433"/>
    </source>
</evidence>
<dbReference type="Gene3D" id="2.60.40.420">
    <property type="entry name" value="Cupredoxins - blue copper proteins"/>
    <property type="match status" value="1"/>
</dbReference>
<dbReference type="PANTHER" id="PTHR22888:SF9">
    <property type="entry name" value="CYTOCHROME C OXIDASE SUBUNIT 2"/>
    <property type="match status" value="1"/>
</dbReference>
<dbReference type="PROSITE" id="PS51007">
    <property type="entry name" value="CYTC"/>
    <property type="match status" value="1"/>
</dbReference>
<evidence type="ECO:0000256" key="11">
    <source>
        <dbReference type="ARBA" id="ARBA00023008"/>
    </source>
</evidence>
<dbReference type="InterPro" id="IPR008972">
    <property type="entry name" value="Cupredoxin"/>
</dbReference>
<comment type="caution">
    <text evidence="20">The sequence shown here is derived from an EMBL/GenBank/DDBJ whole genome shotgun (WGS) entry which is preliminary data.</text>
</comment>
<dbReference type="InterPro" id="IPR036909">
    <property type="entry name" value="Cyt_c-like_dom_sf"/>
</dbReference>
<evidence type="ECO:0000256" key="5">
    <source>
        <dbReference type="ARBA" id="ARBA00022660"/>
    </source>
</evidence>
<evidence type="ECO:0000256" key="9">
    <source>
        <dbReference type="ARBA" id="ARBA00022989"/>
    </source>
</evidence>
<sequence>MRVRPGTIVKGLCGTALLFLSGCNRHQSALSPFGDDAARIQVMTVVLVAGAVVIGIAVAALMVWAVRLPANRLTLVGGERFILIAGGIVPSAVLLALLIYSLPAMRPRDVSPGDLNVAVTGEQFWWRVRYEPPGATPLTDANEIRIPVGRTVRLRLLGGDVIHSFWIPGLAGKVDMIPGRENTLVVRATRPGVFRGQCTEFCGLSHALMAFDVVAMPPEAFDAWLAGQQAAPARAAAPGQALFAQHGCGGCHTIRGTEHAGTIGPDLTRMGARRSLGAGTLPPSEANIASFIRHPEHHKPGVRMPAFPHMPEREAMAIARYLKALR</sequence>
<dbReference type="Pfam" id="PF00116">
    <property type="entry name" value="COX2"/>
    <property type="match status" value="1"/>
</dbReference>
<dbReference type="Proteomes" id="UP000555448">
    <property type="component" value="Unassembled WGS sequence"/>
</dbReference>
<keyword evidence="8" id="KW-0249">Electron transport</keyword>
<dbReference type="InterPro" id="IPR009056">
    <property type="entry name" value="Cyt_c-like_dom"/>
</dbReference>
<dbReference type="PANTHER" id="PTHR22888">
    <property type="entry name" value="CYTOCHROME C OXIDASE, SUBUNIT II"/>
    <property type="match status" value="1"/>
</dbReference>
<proteinExistence type="inferred from homology"/>
<evidence type="ECO:0000256" key="12">
    <source>
        <dbReference type="ARBA" id="ARBA00023136"/>
    </source>
</evidence>
<dbReference type="GO" id="GO:0005507">
    <property type="term" value="F:copper ion binding"/>
    <property type="evidence" value="ECO:0007669"/>
    <property type="project" value="InterPro"/>
</dbReference>
<gene>
    <name evidence="20" type="ORF">HNO88_001663</name>
</gene>
<comment type="similarity">
    <text evidence="2">Belongs to the cytochrome c oxidase subunit 2 family.</text>
</comment>
<evidence type="ECO:0000256" key="13">
    <source>
        <dbReference type="ARBA" id="ARBA00024688"/>
    </source>
</evidence>
<dbReference type="SUPFAM" id="SSF46626">
    <property type="entry name" value="Cytochrome c"/>
    <property type="match status" value="1"/>
</dbReference>
<keyword evidence="11" id="KW-0186">Copper</keyword>
<protein>
    <recommendedName>
        <fullName evidence="14">Cytochrome aa3 subunit 2</fullName>
    </recommendedName>
</protein>
<dbReference type="InterPro" id="IPR034236">
    <property type="entry name" value="CuRO_CcO_Caa3_II"/>
</dbReference>
<dbReference type="EMBL" id="JACHLR010000005">
    <property type="protein sequence ID" value="MBB4858344.1"/>
    <property type="molecule type" value="Genomic_DNA"/>
</dbReference>
<dbReference type="InterPro" id="IPR014222">
    <property type="entry name" value="Cyt_c_oxidase_su2"/>
</dbReference>
<evidence type="ECO:0000313" key="20">
    <source>
        <dbReference type="EMBL" id="MBB4858344.1"/>
    </source>
</evidence>
<dbReference type="RefSeq" id="WP_184243913.1">
    <property type="nucleotide sequence ID" value="NZ_JACHLR010000005.1"/>
</dbReference>
<dbReference type="GO" id="GO:0042773">
    <property type="term" value="P:ATP synthesis coupled electron transport"/>
    <property type="evidence" value="ECO:0007669"/>
    <property type="project" value="TreeGrafter"/>
</dbReference>
<evidence type="ECO:0000256" key="3">
    <source>
        <dbReference type="ARBA" id="ARBA00022448"/>
    </source>
</evidence>
<dbReference type="Pfam" id="PF00034">
    <property type="entry name" value="Cytochrom_C"/>
    <property type="match status" value="1"/>
</dbReference>
<organism evidence="20 21">
    <name type="scientific">Novosphingobium chloroacetimidivorans</name>
    <dbReference type="NCBI Taxonomy" id="1428314"/>
    <lineage>
        <taxon>Bacteria</taxon>
        <taxon>Pseudomonadati</taxon>
        <taxon>Pseudomonadota</taxon>
        <taxon>Alphaproteobacteria</taxon>
        <taxon>Sphingomonadales</taxon>
        <taxon>Sphingomonadaceae</taxon>
        <taxon>Novosphingobium</taxon>
    </lineage>
</organism>
<comment type="catalytic activity">
    <reaction evidence="15">
        <text>4 Fe(II)-[cytochrome c] + O2 + 8 H(+)(in) = 4 Fe(III)-[cytochrome c] + 2 H2O + 4 H(+)(out)</text>
        <dbReference type="Rhea" id="RHEA:11436"/>
        <dbReference type="Rhea" id="RHEA-COMP:10350"/>
        <dbReference type="Rhea" id="RHEA-COMP:14399"/>
        <dbReference type="ChEBI" id="CHEBI:15377"/>
        <dbReference type="ChEBI" id="CHEBI:15378"/>
        <dbReference type="ChEBI" id="CHEBI:15379"/>
        <dbReference type="ChEBI" id="CHEBI:29033"/>
        <dbReference type="ChEBI" id="CHEBI:29034"/>
        <dbReference type="EC" id="7.1.1.9"/>
    </reaction>
</comment>
<dbReference type="GO" id="GO:0004129">
    <property type="term" value="F:cytochrome-c oxidase activity"/>
    <property type="evidence" value="ECO:0007669"/>
    <property type="project" value="UniProtKB-EC"/>
</dbReference>
<dbReference type="PROSITE" id="PS51257">
    <property type="entry name" value="PROKAR_LIPOPROTEIN"/>
    <property type="match status" value="1"/>
</dbReference>
<evidence type="ECO:0000313" key="21">
    <source>
        <dbReference type="Proteomes" id="UP000555448"/>
    </source>
</evidence>
<dbReference type="SUPFAM" id="SSF49503">
    <property type="entry name" value="Cupredoxins"/>
    <property type="match status" value="1"/>
</dbReference>
<evidence type="ECO:0000256" key="1">
    <source>
        <dbReference type="ARBA" id="ARBA00004141"/>
    </source>
</evidence>
<keyword evidence="6 17" id="KW-0812">Transmembrane</keyword>
<keyword evidence="21" id="KW-1185">Reference proteome</keyword>
<keyword evidence="9 17" id="KW-1133">Transmembrane helix</keyword>
<evidence type="ECO:0000256" key="14">
    <source>
        <dbReference type="ARBA" id="ARBA00031399"/>
    </source>
</evidence>
<feature type="transmembrane region" description="Helical" evidence="17">
    <location>
        <begin position="41"/>
        <end position="69"/>
    </location>
</feature>
<dbReference type="GO" id="GO:0020037">
    <property type="term" value="F:heme binding"/>
    <property type="evidence" value="ECO:0007669"/>
    <property type="project" value="InterPro"/>
</dbReference>
<dbReference type="PRINTS" id="PR01166">
    <property type="entry name" value="CYCOXIDASEII"/>
</dbReference>
<dbReference type="PROSITE" id="PS50857">
    <property type="entry name" value="COX2_CUA"/>
    <property type="match status" value="1"/>
</dbReference>
<comment type="subcellular location">
    <subcellularLocation>
        <location evidence="1">Membrane</location>
        <topology evidence="1">Multi-pass membrane protein</topology>
    </subcellularLocation>
</comment>
<evidence type="ECO:0000256" key="2">
    <source>
        <dbReference type="ARBA" id="ARBA00007866"/>
    </source>
</evidence>
<evidence type="ECO:0000256" key="4">
    <source>
        <dbReference type="ARBA" id="ARBA00022617"/>
    </source>
</evidence>
<accession>A0A7W7K8Q7</accession>
<evidence type="ECO:0000256" key="6">
    <source>
        <dbReference type="ARBA" id="ARBA00022692"/>
    </source>
</evidence>
<keyword evidence="12 17" id="KW-0472">Membrane</keyword>
<keyword evidence="10 16" id="KW-0408">Iron</keyword>
<evidence type="ECO:0000256" key="8">
    <source>
        <dbReference type="ARBA" id="ARBA00022982"/>
    </source>
</evidence>
<keyword evidence="7 16" id="KW-0479">Metal-binding</keyword>
<evidence type="ECO:0000259" key="19">
    <source>
        <dbReference type="PROSITE" id="PS51007"/>
    </source>
</evidence>
<dbReference type="PROSITE" id="PS00078">
    <property type="entry name" value="COX2"/>
    <property type="match status" value="1"/>
</dbReference>
<evidence type="ECO:0000256" key="17">
    <source>
        <dbReference type="SAM" id="Phobius"/>
    </source>
</evidence>
<evidence type="ECO:0000256" key="7">
    <source>
        <dbReference type="ARBA" id="ARBA00022723"/>
    </source>
</evidence>
<reference evidence="20 21" key="1">
    <citation type="submission" date="2020-08" db="EMBL/GenBank/DDBJ databases">
        <title>Functional genomics of gut bacteria from endangered species of beetles.</title>
        <authorList>
            <person name="Carlos-Shanley C."/>
        </authorList>
    </citation>
    <scope>NUCLEOTIDE SEQUENCE [LARGE SCALE GENOMIC DNA]</scope>
    <source>
        <strain evidence="20 21">S00245</strain>
    </source>
</reference>
<keyword evidence="3" id="KW-0813">Transport</keyword>
<name>A0A7W7K8Q7_9SPHN</name>
<keyword evidence="4 16" id="KW-0349">Heme</keyword>
<dbReference type="CDD" id="cd04213">
    <property type="entry name" value="CuRO_CcO_Caa3_II"/>
    <property type="match status" value="1"/>
</dbReference>
<feature type="domain" description="Cytochrome oxidase subunit II copper A binding" evidence="18">
    <location>
        <begin position="112"/>
        <end position="227"/>
    </location>
</feature>
<feature type="domain" description="Cytochrome c" evidence="19">
    <location>
        <begin position="234"/>
        <end position="326"/>
    </location>
</feature>
<feature type="transmembrane region" description="Helical" evidence="17">
    <location>
        <begin position="81"/>
        <end position="102"/>
    </location>
</feature>
<evidence type="ECO:0000259" key="18">
    <source>
        <dbReference type="PROSITE" id="PS50857"/>
    </source>
</evidence>
<evidence type="ECO:0000256" key="15">
    <source>
        <dbReference type="ARBA" id="ARBA00047816"/>
    </source>
</evidence>
<dbReference type="InterPro" id="IPR002429">
    <property type="entry name" value="CcO_II-like_C"/>
</dbReference>
<dbReference type="NCBIfam" id="TIGR02866">
    <property type="entry name" value="CoxB"/>
    <property type="match status" value="1"/>
</dbReference>
<dbReference type="InterPro" id="IPR045187">
    <property type="entry name" value="CcO_II"/>
</dbReference>
<keyword evidence="5" id="KW-0679">Respiratory chain</keyword>
<dbReference type="InterPro" id="IPR001505">
    <property type="entry name" value="Copper_CuA"/>
</dbReference>
<dbReference type="GO" id="GO:0016020">
    <property type="term" value="C:membrane"/>
    <property type="evidence" value="ECO:0007669"/>
    <property type="project" value="UniProtKB-SubCell"/>
</dbReference>
<evidence type="ECO:0000256" key="10">
    <source>
        <dbReference type="ARBA" id="ARBA00023004"/>
    </source>
</evidence>
<comment type="function">
    <text evidence="13">Subunits I and II form the functional core of the enzyme complex. Electrons originating in cytochrome c are transferred via heme a and Cu(A) to the binuclear center formed by heme a3 and Cu(B).</text>
</comment>
<dbReference type="GO" id="GO:0016491">
    <property type="term" value="F:oxidoreductase activity"/>
    <property type="evidence" value="ECO:0007669"/>
    <property type="project" value="InterPro"/>
</dbReference>
<dbReference type="AlphaFoldDB" id="A0A7W7K8Q7"/>